<evidence type="ECO:0000313" key="1">
    <source>
        <dbReference type="EMBL" id="SER06852.1"/>
    </source>
</evidence>
<accession>A0A1H9L5U6</accession>
<dbReference type="Proteomes" id="UP000198749">
    <property type="component" value="Unassembled WGS sequence"/>
</dbReference>
<reference evidence="2" key="1">
    <citation type="submission" date="2016-10" db="EMBL/GenBank/DDBJ databases">
        <authorList>
            <person name="Varghese N."/>
            <person name="Submissions S."/>
        </authorList>
    </citation>
    <scope>NUCLEOTIDE SEQUENCE [LARGE SCALE GENOMIC DNA]</scope>
    <source>
        <strain evidence="2">DSM 18887</strain>
    </source>
</reference>
<gene>
    <name evidence="1" type="ORF">SAMN03080615_03790</name>
</gene>
<organism evidence="1 2">
    <name type="scientific">Amphritea atlantica</name>
    <dbReference type="NCBI Taxonomy" id="355243"/>
    <lineage>
        <taxon>Bacteria</taxon>
        <taxon>Pseudomonadati</taxon>
        <taxon>Pseudomonadota</taxon>
        <taxon>Gammaproteobacteria</taxon>
        <taxon>Oceanospirillales</taxon>
        <taxon>Oceanospirillaceae</taxon>
        <taxon>Amphritea</taxon>
    </lineage>
</organism>
<evidence type="ECO:0000313" key="2">
    <source>
        <dbReference type="Proteomes" id="UP000198749"/>
    </source>
</evidence>
<sequence>MGVLDVFKTRSFGDWAKQHLKNDRIILSDGPACFKPVKEAEGEHLGFFVELRDYKAFNWDNTKTGNVKN</sequence>
<protein>
    <recommendedName>
        <fullName evidence="3">ISXO2-like transposase domain-containing protein</fullName>
    </recommendedName>
</protein>
<keyword evidence="2" id="KW-1185">Reference proteome</keyword>
<proteinExistence type="predicted"/>
<dbReference type="STRING" id="355243.SAMN03080615_03790"/>
<evidence type="ECO:0008006" key="3">
    <source>
        <dbReference type="Google" id="ProtNLM"/>
    </source>
</evidence>
<name>A0A1H9L5U6_9GAMM</name>
<dbReference type="EMBL" id="FOGB01000016">
    <property type="protein sequence ID" value="SER06852.1"/>
    <property type="molecule type" value="Genomic_DNA"/>
</dbReference>
<dbReference type="AlphaFoldDB" id="A0A1H9L5U6"/>